<comment type="subcellular location">
    <subcellularLocation>
        <location evidence="1">Cytoplasm</location>
    </subcellularLocation>
</comment>
<dbReference type="Proteomes" id="UP000001847">
    <property type="component" value="Chromosome I"/>
</dbReference>
<dbReference type="InterPro" id="IPR009061">
    <property type="entry name" value="DNA-bd_dom_put_sf"/>
</dbReference>
<dbReference type="InterPro" id="IPR000551">
    <property type="entry name" value="MerR-type_HTH_dom"/>
</dbReference>
<dbReference type="InterPro" id="IPR011789">
    <property type="entry name" value="CueR"/>
</dbReference>
<evidence type="ECO:0000256" key="6">
    <source>
        <dbReference type="SAM" id="Coils"/>
    </source>
</evidence>
<dbReference type="GO" id="GO:0003677">
    <property type="term" value="F:DNA binding"/>
    <property type="evidence" value="ECO:0007669"/>
    <property type="project" value="UniProtKB-KW"/>
</dbReference>
<proteinExistence type="predicted"/>
<dbReference type="RefSeq" id="WP_012389679.1">
    <property type="nucleotide sequence ID" value="NC_010602.1"/>
</dbReference>
<dbReference type="SMART" id="SM00422">
    <property type="entry name" value="HTH_MERR"/>
    <property type="match status" value="1"/>
</dbReference>
<dbReference type="Pfam" id="PF13411">
    <property type="entry name" value="MerR_1"/>
    <property type="match status" value="1"/>
</dbReference>
<reference evidence="8 9" key="1">
    <citation type="journal article" date="2008" name="PLoS ONE">
        <title>Genome sequence of the saprophyte Leptospira biflexa provides insights into the evolution of Leptospira and the pathogenesis of leptospirosis.</title>
        <authorList>
            <person name="Picardeau M."/>
            <person name="Bulach D.M."/>
            <person name="Bouchier C."/>
            <person name="Zuerner R.L."/>
            <person name="Zidane N."/>
            <person name="Wilson P.J."/>
            <person name="Creno S."/>
            <person name="Kuczek E.S."/>
            <person name="Bommezzadri S."/>
            <person name="Davis J.C."/>
            <person name="McGrath A."/>
            <person name="Johnson M.J."/>
            <person name="Boursaux-Eude C."/>
            <person name="Seemann T."/>
            <person name="Rouy Z."/>
            <person name="Coppel R.L."/>
            <person name="Rood J.I."/>
            <person name="Lajus A."/>
            <person name="Davies J.K."/>
            <person name="Medigue C."/>
            <person name="Adler B."/>
        </authorList>
    </citation>
    <scope>NUCLEOTIDE SEQUENCE [LARGE SCALE GENOMIC DNA]</scope>
    <source>
        <strain evidence="9">Patoc 1 / ATCC 23582 / Paris</strain>
    </source>
</reference>
<sequence length="130" mass="15139">MNIGELSKSSGVTTKLIRHYESIGLIPKTRRTDNGYRLYSEDDVHYVRFIKRSRELGFSLEDIKSLIGLWKNKSRSSKQVKQLAEKHLEELNLKLKQIKDMTDTLKHLVNHCHGDHRPDCPILKKLETEA</sequence>
<dbReference type="PROSITE" id="PS00552">
    <property type="entry name" value="HTH_MERR_1"/>
    <property type="match status" value="1"/>
</dbReference>
<evidence type="ECO:0000259" key="7">
    <source>
        <dbReference type="PROSITE" id="PS50937"/>
    </source>
</evidence>
<keyword evidence="6" id="KW-0175">Coiled coil</keyword>
<keyword evidence="4" id="KW-0238">DNA-binding</keyword>
<dbReference type="GO" id="GO:0003700">
    <property type="term" value="F:DNA-binding transcription factor activity"/>
    <property type="evidence" value="ECO:0007669"/>
    <property type="project" value="InterPro"/>
</dbReference>
<name>B0SMU5_LEPBP</name>
<protein>
    <submittedName>
        <fullName evidence="8">Transcriptional activator/repressor,heavy-metal dependent, MerR family</fullName>
    </submittedName>
</protein>
<dbReference type="Gene3D" id="1.10.1660.10">
    <property type="match status" value="1"/>
</dbReference>
<dbReference type="GO" id="GO:0005737">
    <property type="term" value="C:cytoplasm"/>
    <property type="evidence" value="ECO:0007669"/>
    <property type="project" value="UniProtKB-SubCell"/>
</dbReference>
<dbReference type="InterPro" id="IPR047057">
    <property type="entry name" value="MerR_fam"/>
</dbReference>
<gene>
    <name evidence="8" type="primary">cueR</name>
    <name evidence="8" type="ordered locus">LEPBI_I2741</name>
</gene>
<dbReference type="AlphaFoldDB" id="B0SMU5"/>
<dbReference type="NCBIfam" id="TIGR02044">
    <property type="entry name" value="CueR"/>
    <property type="match status" value="1"/>
</dbReference>
<dbReference type="PANTHER" id="PTHR30204:SF94">
    <property type="entry name" value="HEAVY METAL-DEPENDENT TRANSCRIPTIONAL REGULATOR HI_0293-RELATED"/>
    <property type="match status" value="1"/>
</dbReference>
<evidence type="ECO:0000313" key="8">
    <source>
        <dbReference type="EMBL" id="ABZ98819.1"/>
    </source>
</evidence>
<dbReference type="GO" id="GO:0045893">
    <property type="term" value="P:positive regulation of DNA-templated transcription"/>
    <property type="evidence" value="ECO:0007669"/>
    <property type="project" value="InterPro"/>
</dbReference>
<dbReference type="PRINTS" id="PR00040">
    <property type="entry name" value="HTHMERR"/>
</dbReference>
<dbReference type="HOGENOM" id="CLU_060077_2_0_12"/>
<dbReference type="CDD" id="cd01108">
    <property type="entry name" value="HTH_CueR"/>
    <property type="match status" value="1"/>
</dbReference>
<dbReference type="BioCyc" id="LBIF456481:LEPBI_RS13475-MONOMER"/>
<evidence type="ECO:0000256" key="4">
    <source>
        <dbReference type="ARBA" id="ARBA00023125"/>
    </source>
</evidence>
<keyword evidence="5" id="KW-0804">Transcription</keyword>
<dbReference type="KEGG" id="lbi:LEPBI_I2741"/>
<feature type="coiled-coil region" evidence="6">
    <location>
        <begin position="81"/>
        <end position="108"/>
    </location>
</feature>
<dbReference type="GO" id="GO:0005507">
    <property type="term" value="F:copper ion binding"/>
    <property type="evidence" value="ECO:0007669"/>
    <property type="project" value="InterPro"/>
</dbReference>
<evidence type="ECO:0000313" key="9">
    <source>
        <dbReference type="Proteomes" id="UP000001847"/>
    </source>
</evidence>
<dbReference type="OrthoDB" id="9814833at2"/>
<feature type="domain" description="HTH merR-type" evidence="7">
    <location>
        <begin position="1"/>
        <end position="69"/>
    </location>
</feature>
<evidence type="ECO:0000256" key="2">
    <source>
        <dbReference type="ARBA" id="ARBA00022490"/>
    </source>
</evidence>
<dbReference type="PANTHER" id="PTHR30204">
    <property type="entry name" value="REDOX-CYCLING DRUG-SENSING TRANSCRIPTIONAL ACTIVATOR SOXR"/>
    <property type="match status" value="1"/>
</dbReference>
<evidence type="ECO:0000256" key="1">
    <source>
        <dbReference type="ARBA" id="ARBA00004496"/>
    </source>
</evidence>
<dbReference type="SUPFAM" id="SSF46955">
    <property type="entry name" value="Putative DNA-binding domain"/>
    <property type="match status" value="1"/>
</dbReference>
<evidence type="ECO:0000256" key="5">
    <source>
        <dbReference type="ARBA" id="ARBA00023163"/>
    </source>
</evidence>
<keyword evidence="9" id="KW-1185">Reference proteome</keyword>
<accession>B0SMU5</accession>
<keyword evidence="3" id="KW-0805">Transcription regulation</keyword>
<dbReference type="PROSITE" id="PS50937">
    <property type="entry name" value="HTH_MERR_2"/>
    <property type="match status" value="1"/>
</dbReference>
<dbReference type="STRING" id="456481.LEPBI_I2741"/>
<keyword evidence="2" id="KW-0963">Cytoplasm</keyword>
<organism evidence="8 9">
    <name type="scientific">Leptospira biflexa serovar Patoc (strain Patoc 1 / ATCC 23582 / Paris)</name>
    <dbReference type="NCBI Taxonomy" id="456481"/>
    <lineage>
        <taxon>Bacteria</taxon>
        <taxon>Pseudomonadati</taxon>
        <taxon>Spirochaetota</taxon>
        <taxon>Spirochaetia</taxon>
        <taxon>Leptospirales</taxon>
        <taxon>Leptospiraceae</taxon>
        <taxon>Leptospira</taxon>
    </lineage>
</organism>
<dbReference type="EMBL" id="CP000786">
    <property type="protein sequence ID" value="ABZ98819.1"/>
    <property type="molecule type" value="Genomic_DNA"/>
</dbReference>
<evidence type="ECO:0000256" key="3">
    <source>
        <dbReference type="ARBA" id="ARBA00023015"/>
    </source>
</evidence>